<comment type="caution">
    <text evidence="1">The sequence shown here is derived from an EMBL/GenBank/DDBJ whole genome shotgun (WGS) entry which is preliminary data.</text>
</comment>
<dbReference type="EMBL" id="LVWA01000005">
    <property type="protein sequence ID" value="OKL39941.1"/>
    <property type="molecule type" value="Genomic_DNA"/>
</dbReference>
<reference evidence="1 2" key="1">
    <citation type="submission" date="2016-03" db="EMBL/GenBank/DDBJ databases">
        <title>Genome sequence of Pontibacter sp. nov., of the family cytophagaceae, isolated from marine sediment of the Yellow Sea, China.</title>
        <authorList>
            <person name="Zhang G."/>
            <person name="Zhang R."/>
        </authorList>
    </citation>
    <scope>NUCLEOTIDE SEQUENCE [LARGE SCALE GENOMIC DNA]</scope>
    <source>
        <strain evidence="1 2">S10-8</strain>
    </source>
</reference>
<dbReference type="Proteomes" id="UP000186551">
    <property type="component" value="Unassembled WGS sequence"/>
</dbReference>
<sequence length="208" mass="23157">MKSILYLLPLCLLACSPENEQVQDEHVQVAPPAKALDSIADTEKDAVRTDETVTDPTLPLPQPVMQLLETRYPGWKVPEIAAGAQQQATEFASGAAFARGDFDGDGRQDVALQLQQGKEVVIVAALQPQDGRYTLEELKRDILFNERGTLRSLYYLYRLPQGEQVQELHSMNEVELPHDAIAVGVGQEVNAYIYRNGAFELFSLENEE</sequence>
<protein>
    <recommendedName>
        <fullName evidence="3">VCBS repeat-containing protein</fullName>
    </recommendedName>
</protein>
<evidence type="ECO:0000313" key="1">
    <source>
        <dbReference type="EMBL" id="OKL39941.1"/>
    </source>
</evidence>
<dbReference type="RefSeq" id="WP_073852048.1">
    <property type="nucleotide sequence ID" value="NZ_LVWA01000005.1"/>
</dbReference>
<name>A0A1Q5PCM6_9BACT</name>
<evidence type="ECO:0000313" key="2">
    <source>
        <dbReference type="Proteomes" id="UP000186551"/>
    </source>
</evidence>
<accession>A0A1Q5PCM6</accession>
<organism evidence="1 2">
    <name type="scientific">Pontibacter flavimaris</name>
    <dbReference type="NCBI Taxonomy" id="1797110"/>
    <lineage>
        <taxon>Bacteria</taxon>
        <taxon>Pseudomonadati</taxon>
        <taxon>Bacteroidota</taxon>
        <taxon>Cytophagia</taxon>
        <taxon>Cytophagales</taxon>
        <taxon>Hymenobacteraceae</taxon>
        <taxon>Pontibacter</taxon>
    </lineage>
</organism>
<gene>
    <name evidence="1" type="ORF">A3841_16370</name>
</gene>
<keyword evidence="2" id="KW-1185">Reference proteome</keyword>
<dbReference type="OrthoDB" id="851070at2"/>
<dbReference type="AlphaFoldDB" id="A0A1Q5PCM6"/>
<proteinExistence type="predicted"/>
<evidence type="ECO:0008006" key="3">
    <source>
        <dbReference type="Google" id="ProtNLM"/>
    </source>
</evidence>